<evidence type="ECO:0000256" key="7">
    <source>
        <dbReference type="ARBA" id="ARBA00022842"/>
    </source>
</evidence>
<evidence type="ECO:0000256" key="4">
    <source>
        <dbReference type="ARBA" id="ARBA00022679"/>
    </source>
</evidence>
<feature type="domain" description="Nucleotidyl transferase" evidence="9">
    <location>
        <begin position="2"/>
        <end position="235"/>
    </location>
</feature>
<evidence type="ECO:0000259" key="9">
    <source>
        <dbReference type="Pfam" id="PF00483"/>
    </source>
</evidence>
<name>A0A1F5GGV2_9BACT</name>
<dbReference type="Pfam" id="PF00483">
    <property type="entry name" value="NTP_transferase"/>
    <property type="match status" value="1"/>
</dbReference>
<dbReference type="Proteomes" id="UP000177124">
    <property type="component" value="Unassembled WGS sequence"/>
</dbReference>
<dbReference type="PANTHER" id="PTHR43532:SF1">
    <property type="entry name" value="GLUCOSE-1-PHOSPHATE THYMIDYLYLTRANSFERASE 1"/>
    <property type="match status" value="1"/>
</dbReference>
<evidence type="ECO:0000256" key="3">
    <source>
        <dbReference type="ARBA" id="ARBA00012461"/>
    </source>
</evidence>
<dbReference type="GO" id="GO:0008879">
    <property type="term" value="F:glucose-1-phosphate thymidylyltransferase activity"/>
    <property type="evidence" value="ECO:0007669"/>
    <property type="project" value="UniProtKB-EC"/>
</dbReference>
<proteinExistence type="inferred from homology"/>
<dbReference type="SUPFAM" id="SSF53448">
    <property type="entry name" value="Nucleotide-diphospho-sugar transferases"/>
    <property type="match status" value="1"/>
</dbReference>
<keyword evidence="10" id="KW-0167">Capsid protein</keyword>
<keyword evidence="10" id="KW-0946">Virion</keyword>
<keyword evidence="5" id="KW-0548">Nucleotidyltransferase</keyword>
<sequence>MKGVVLAGGLGTRLYPLTHATNKHLLPVFDKPMVFYPIQTLVNAGIRDILVVVGGPHAGDFIRVLQNGKEFGIDHLEYAYQQSGDGGIADALKLAEDFSDNGPLTVILGDNCTDADISKEVKNFNDGALIFLKKVHDPHRFGIAEIDPKDKTKVVSIVEKPKKPKGNLAVTGVYIYDSHVFHHISQMKPSARGQLEITDVNNIYIKEGTLRWATLEGYWSDAGTFASLYKTNVFWANKIAGKRLREEPD</sequence>
<keyword evidence="4" id="KW-0808">Transferase</keyword>
<comment type="catalytic activity">
    <reaction evidence="8">
        <text>dTTP + alpha-D-glucose 1-phosphate + H(+) = dTDP-alpha-D-glucose + diphosphate</text>
        <dbReference type="Rhea" id="RHEA:15225"/>
        <dbReference type="ChEBI" id="CHEBI:15378"/>
        <dbReference type="ChEBI" id="CHEBI:33019"/>
        <dbReference type="ChEBI" id="CHEBI:37568"/>
        <dbReference type="ChEBI" id="CHEBI:57477"/>
        <dbReference type="ChEBI" id="CHEBI:58601"/>
        <dbReference type="EC" id="2.7.7.24"/>
    </reaction>
</comment>
<dbReference type="InterPro" id="IPR005835">
    <property type="entry name" value="NTP_transferase_dom"/>
</dbReference>
<dbReference type="InterPro" id="IPR005907">
    <property type="entry name" value="G1P_thy_trans_s"/>
</dbReference>
<accession>A0A1F5GGV2</accession>
<evidence type="ECO:0000256" key="1">
    <source>
        <dbReference type="ARBA" id="ARBA00001946"/>
    </source>
</evidence>
<comment type="similarity">
    <text evidence="2">Belongs to the glucose-1-phosphate thymidylyltransferase family.</text>
</comment>
<keyword evidence="6" id="KW-0479">Metal-binding</keyword>
<reference evidence="10 11" key="1">
    <citation type="journal article" date="2016" name="Nat. Commun.">
        <title>Thousands of microbial genomes shed light on interconnected biogeochemical processes in an aquifer system.</title>
        <authorList>
            <person name="Anantharaman K."/>
            <person name="Brown C.T."/>
            <person name="Hug L.A."/>
            <person name="Sharon I."/>
            <person name="Castelle C.J."/>
            <person name="Probst A.J."/>
            <person name="Thomas B.C."/>
            <person name="Singh A."/>
            <person name="Wilkins M.J."/>
            <person name="Karaoz U."/>
            <person name="Brodie E.L."/>
            <person name="Williams K.H."/>
            <person name="Hubbard S.S."/>
            <person name="Banfield J.F."/>
        </authorList>
    </citation>
    <scope>NUCLEOTIDE SEQUENCE [LARGE SCALE GENOMIC DNA]</scope>
</reference>
<dbReference type="AlphaFoldDB" id="A0A1F5GGV2"/>
<evidence type="ECO:0000256" key="2">
    <source>
        <dbReference type="ARBA" id="ARBA00010480"/>
    </source>
</evidence>
<dbReference type="InterPro" id="IPR029044">
    <property type="entry name" value="Nucleotide-diphossugar_trans"/>
</dbReference>
<dbReference type="Gene3D" id="3.90.550.10">
    <property type="entry name" value="Spore Coat Polysaccharide Biosynthesis Protein SpsA, Chain A"/>
    <property type="match status" value="1"/>
</dbReference>
<gene>
    <name evidence="10" type="ORF">A3D07_04305</name>
</gene>
<evidence type="ECO:0000256" key="5">
    <source>
        <dbReference type="ARBA" id="ARBA00022695"/>
    </source>
</evidence>
<evidence type="ECO:0000313" key="11">
    <source>
        <dbReference type="Proteomes" id="UP000177124"/>
    </source>
</evidence>
<dbReference type="STRING" id="1797716.A3D07_04305"/>
<dbReference type="EC" id="2.7.7.24" evidence="3"/>
<keyword evidence="7" id="KW-0460">Magnesium</keyword>
<evidence type="ECO:0000256" key="8">
    <source>
        <dbReference type="ARBA" id="ARBA00049336"/>
    </source>
</evidence>
<dbReference type="EMBL" id="MFBF01000026">
    <property type="protein sequence ID" value="OGD91037.1"/>
    <property type="molecule type" value="Genomic_DNA"/>
</dbReference>
<organism evidence="10 11">
    <name type="scientific">Candidatus Curtissbacteria bacterium RIFCSPHIGHO2_02_FULL_42_15</name>
    <dbReference type="NCBI Taxonomy" id="1797716"/>
    <lineage>
        <taxon>Bacteria</taxon>
        <taxon>Candidatus Curtissiibacteriota</taxon>
    </lineage>
</organism>
<protein>
    <recommendedName>
        <fullName evidence="3">glucose-1-phosphate thymidylyltransferase</fullName>
        <ecNumber evidence="3">2.7.7.24</ecNumber>
    </recommendedName>
</protein>
<dbReference type="GO" id="GO:0046872">
    <property type="term" value="F:metal ion binding"/>
    <property type="evidence" value="ECO:0007669"/>
    <property type="project" value="UniProtKB-KW"/>
</dbReference>
<comment type="cofactor">
    <cofactor evidence="1">
        <name>Mg(2+)</name>
        <dbReference type="ChEBI" id="CHEBI:18420"/>
    </cofactor>
</comment>
<evidence type="ECO:0000313" key="10">
    <source>
        <dbReference type="EMBL" id="OGD91037.1"/>
    </source>
</evidence>
<dbReference type="PANTHER" id="PTHR43532">
    <property type="entry name" value="GLUCOSE-1-PHOSPHATE THYMIDYLYLTRANSFERASE"/>
    <property type="match status" value="1"/>
</dbReference>
<comment type="caution">
    <text evidence="10">The sequence shown here is derived from an EMBL/GenBank/DDBJ whole genome shotgun (WGS) entry which is preliminary data.</text>
</comment>
<evidence type="ECO:0000256" key="6">
    <source>
        <dbReference type="ARBA" id="ARBA00022723"/>
    </source>
</evidence>